<dbReference type="Proteomes" id="UP001151760">
    <property type="component" value="Unassembled WGS sequence"/>
</dbReference>
<reference evidence="2" key="1">
    <citation type="journal article" date="2022" name="Int. J. Mol. Sci.">
        <title>Draft Genome of Tanacetum Coccineum: Genomic Comparison of Closely Related Tanacetum-Family Plants.</title>
        <authorList>
            <person name="Yamashiro T."/>
            <person name="Shiraishi A."/>
            <person name="Nakayama K."/>
            <person name="Satake H."/>
        </authorList>
    </citation>
    <scope>NUCLEOTIDE SEQUENCE</scope>
</reference>
<evidence type="ECO:0000313" key="3">
    <source>
        <dbReference type="Proteomes" id="UP001151760"/>
    </source>
</evidence>
<name>A0ABQ5CR30_9ASTR</name>
<evidence type="ECO:0000256" key="1">
    <source>
        <dbReference type="SAM" id="MobiDB-lite"/>
    </source>
</evidence>
<feature type="compositionally biased region" description="Acidic residues" evidence="1">
    <location>
        <begin position="277"/>
        <end position="288"/>
    </location>
</feature>
<sequence>MAANQAIDYPQSAPAYKEICKFFMNCPLAEAVTRTPSVIYQNFLRKFWCIAIAYDPNPPADDSVDPSKVTPIELMASMISVNNRGTLVSQLPFSIKKKKGKSQIVTPTLPKSQGPEASGALSRKRNKPKSKKTTPKVQVTPPTVPTEDSEKTQSVSSVKTVIPQDTERTTQLAIKGSHSPLDEGTRKSQPLPEGPHRDKDSEGLNLPADMEPSTNLVLTLLGTDAKYQVDQTQSTRLRYWSLTKNKGETSSEVKSDTKTLLLTTDADVQALLLSDDDLAESEDDEFEAEIPTKERVSEEHQSPTPHKEQPESSHAKDTDAFDSESSSCLETFRPYDNFVPVTKRVLVQNLQHILEVLYAQVAEDNWTKHEEDGASYADLKDFIEEYYKENVDHRAQTDKHFQETMTSHNKISKAGVDERAKLLKSLNRVSETLKADSALKEEMKKMAESNTTISGNITNLIELLKNAKLPEVITKLDAFHSTLNTLST</sequence>
<evidence type="ECO:0000313" key="2">
    <source>
        <dbReference type="EMBL" id="GJT28321.1"/>
    </source>
</evidence>
<organism evidence="2 3">
    <name type="scientific">Tanacetum coccineum</name>
    <dbReference type="NCBI Taxonomy" id="301880"/>
    <lineage>
        <taxon>Eukaryota</taxon>
        <taxon>Viridiplantae</taxon>
        <taxon>Streptophyta</taxon>
        <taxon>Embryophyta</taxon>
        <taxon>Tracheophyta</taxon>
        <taxon>Spermatophyta</taxon>
        <taxon>Magnoliopsida</taxon>
        <taxon>eudicotyledons</taxon>
        <taxon>Gunneridae</taxon>
        <taxon>Pentapetalae</taxon>
        <taxon>asterids</taxon>
        <taxon>campanulids</taxon>
        <taxon>Asterales</taxon>
        <taxon>Asteraceae</taxon>
        <taxon>Asteroideae</taxon>
        <taxon>Anthemideae</taxon>
        <taxon>Anthemidinae</taxon>
        <taxon>Tanacetum</taxon>
    </lineage>
</organism>
<feature type="region of interest" description="Disordered" evidence="1">
    <location>
        <begin position="99"/>
        <end position="210"/>
    </location>
</feature>
<gene>
    <name evidence="2" type="ORF">Tco_0908596</name>
</gene>
<dbReference type="EMBL" id="BQNB010014451">
    <property type="protein sequence ID" value="GJT28321.1"/>
    <property type="molecule type" value="Genomic_DNA"/>
</dbReference>
<protein>
    <submittedName>
        <fullName evidence="2">Uncharacterized protein</fullName>
    </submittedName>
</protein>
<reference evidence="2" key="2">
    <citation type="submission" date="2022-01" db="EMBL/GenBank/DDBJ databases">
        <authorList>
            <person name="Yamashiro T."/>
            <person name="Shiraishi A."/>
            <person name="Satake H."/>
            <person name="Nakayama K."/>
        </authorList>
    </citation>
    <scope>NUCLEOTIDE SEQUENCE</scope>
</reference>
<feature type="compositionally biased region" description="Basic residues" evidence="1">
    <location>
        <begin position="122"/>
        <end position="134"/>
    </location>
</feature>
<feature type="compositionally biased region" description="Basic and acidic residues" evidence="1">
    <location>
        <begin position="290"/>
        <end position="319"/>
    </location>
</feature>
<proteinExistence type="predicted"/>
<keyword evidence="3" id="KW-1185">Reference proteome</keyword>
<comment type="caution">
    <text evidence="2">The sequence shown here is derived from an EMBL/GenBank/DDBJ whole genome shotgun (WGS) entry which is preliminary data.</text>
</comment>
<accession>A0ABQ5CR30</accession>
<feature type="region of interest" description="Disordered" evidence="1">
    <location>
        <begin position="277"/>
        <end position="321"/>
    </location>
</feature>